<evidence type="ECO:0000256" key="1">
    <source>
        <dbReference type="SAM" id="MobiDB-lite"/>
    </source>
</evidence>
<accession>A0A183B7E8</accession>
<protein>
    <submittedName>
        <fullName evidence="4">Ovule protein</fullName>
    </submittedName>
</protein>
<evidence type="ECO:0000313" key="2">
    <source>
        <dbReference type="EMBL" id="VDP92405.1"/>
    </source>
</evidence>
<gene>
    <name evidence="2" type="ORF">ECPE_LOCUS15133</name>
</gene>
<sequence length="105" mass="11512">MIRGDPNFAHPSGYLPAVPFSSVHPDTQSPMFEIGRNDAAQANPKRPVVGNSERPMAYMNSKPVSKHDRRQRNGGVIPVTPGCPEFKHRDKELEEASGFLSLGSI</sequence>
<feature type="region of interest" description="Disordered" evidence="1">
    <location>
        <begin position="1"/>
        <end position="83"/>
    </location>
</feature>
<reference evidence="4" key="1">
    <citation type="submission" date="2016-06" db="UniProtKB">
        <authorList>
            <consortium name="WormBaseParasite"/>
        </authorList>
    </citation>
    <scope>IDENTIFICATION</scope>
</reference>
<organism evidence="4">
    <name type="scientific">Echinostoma caproni</name>
    <dbReference type="NCBI Taxonomy" id="27848"/>
    <lineage>
        <taxon>Eukaryota</taxon>
        <taxon>Metazoa</taxon>
        <taxon>Spiralia</taxon>
        <taxon>Lophotrochozoa</taxon>
        <taxon>Platyhelminthes</taxon>
        <taxon>Trematoda</taxon>
        <taxon>Digenea</taxon>
        <taxon>Plagiorchiida</taxon>
        <taxon>Echinostomata</taxon>
        <taxon>Echinostomatoidea</taxon>
        <taxon>Echinostomatidae</taxon>
        <taxon>Echinostoma</taxon>
    </lineage>
</organism>
<evidence type="ECO:0000313" key="4">
    <source>
        <dbReference type="WBParaSite" id="ECPE_0001517301-mRNA-1"/>
    </source>
</evidence>
<dbReference type="AlphaFoldDB" id="A0A183B7E8"/>
<dbReference type="WBParaSite" id="ECPE_0001517301-mRNA-1">
    <property type="protein sequence ID" value="ECPE_0001517301-mRNA-1"/>
    <property type="gene ID" value="ECPE_0001517301"/>
</dbReference>
<reference evidence="2 3" key="2">
    <citation type="submission" date="2018-11" db="EMBL/GenBank/DDBJ databases">
        <authorList>
            <consortium name="Pathogen Informatics"/>
        </authorList>
    </citation>
    <scope>NUCLEOTIDE SEQUENCE [LARGE SCALE GENOMIC DNA]</scope>
    <source>
        <strain evidence="2 3">Egypt</strain>
    </source>
</reference>
<proteinExistence type="predicted"/>
<name>A0A183B7E8_9TREM</name>
<dbReference type="Proteomes" id="UP000272942">
    <property type="component" value="Unassembled WGS sequence"/>
</dbReference>
<dbReference type="EMBL" id="UZAN01059637">
    <property type="protein sequence ID" value="VDP92405.1"/>
    <property type="molecule type" value="Genomic_DNA"/>
</dbReference>
<keyword evidence="3" id="KW-1185">Reference proteome</keyword>
<evidence type="ECO:0000313" key="3">
    <source>
        <dbReference type="Proteomes" id="UP000272942"/>
    </source>
</evidence>